<dbReference type="InterPro" id="IPR001279">
    <property type="entry name" value="Metallo-B-lactamas"/>
</dbReference>
<dbReference type="InterPro" id="IPR022712">
    <property type="entry name" value="Beta_Casp"/>
</dbReference>
<evidence type="ECO:0000313" key="4">
    <source>
        <dbReference type="EMBL" id="RSN75936.1"/>
    </source>
</evidence>
<dbReference type="GO" id="GO:0004521">
    <property type="term" value="F:RNA endonuclease activity"/>
    <property type="evidence" value="ECO:0007669"/>
    <property type="project" value="TreeGrafter"/>
</dbReference>
<dbReference type="Gene3D" id="3.40.50.10890">
    <property type="match status" value="1"/>
</dbReference>
<organism evidence="4 6">
    <name type="scientific">Candidatus Methanodesulfokora washburnensis</name>
    <dbReference type="NCBI Taxonomy" id="2478471"/>
    <lineage>
        <taxon>Archaea</taxon>
        <taxon>Thermoproteota</taxon>
        <taxon>Candidatus Korarchaeia</taxon>
        <taxon>Candidatus Korarchaeia incertae sedis</taxon>
        <taxon>Candidatus Methanodesulfokora</taxon>
    </lineage>
</organism>
<keyword evidence="6" id="KW-1185">Reference proteome</keyword>
<dbReference type="OrthoDB" id="40950at2157"/>
<gene>
    <name evidence="4" type="ORF">D6D85_05215</name>
    <name evidence="5" type="ORF">EF810_02625</name>
</gene>
<dbReference type="Pfam" id="PF10996">
    <property type="entry name" value="Beta-Casp"/>
    <property type="match status" value="1"/>
</dbReference>
<dbReference type="Gene3D" id="3.60.15.10">
    <property type="entry name" value="Ribonuclease Z/Hydroxyacylglutathione hydrolase-like"/>
    <property type="match status" value="1"/>
</dbReference>
<accession>A0A3R9RQ86</accession>
<dbReference type="Proteomes" id="UP000277582">
    <property type="component" value="Unassembled WGS sequence"/>
</dbReference>
<dbReference type="Pfam" id="PF16661">
    <property type="entry name" value="Lactamase_B_6"/>
    <property type="match status" value="1"/>
</dbReference>
<feature type="domain" description="Metallo-beta-lactamase" evidence="2">
    <location>
        <begin position="16"/>
        <end position="210"/>
    </location>
</feature>
<dbReference type="EMBL" id="RCOS01000066">
    <property type="protein sequence ID" value="RSN75936.1"/>
    <property type="molecule type" value="Genomic_DNA"/>
</dbReference>
<dbReference type="InterPro" id="IPR036866">
    <property type="entry name" value="RibonucZ/Hydroxyglut_hydro"/>
</dbReference>
<evidence type="ECO:0000259" key="2">
    <source>
        <dbReference type="SMART" id="SM00849"/>
    </source>
</evidence>
<proteinExistence type="predicted"/>
<dbReference type="RefSeq" id="WP_125670974.1">
    <property type="nucleotide sequence ID" value="NZ_RCOS01000066.1"/>
</dbReference>
<dbReference type="InterPro" id="IPR050698">
    <property type="entry name" value="MBL"/>
</dbReference>
<reference evidence="4 6" key="1">
    <citation type="submission" date="2018-10" db="EMBL/GenBank/DDBJ databases">
        <title>Co-occurring genomic capacity for anaerobic methane metabolism and dissimilatory sulfite reduction discovered in the Korarchaeota.</title>
        <authorList>
            <person name="Mckay L.J."/>
            <person name="Dlakic M."/>
            <person name="Fields M.W."/>
            <person name="Delmont T.O."/>
            <person name="Eren A.M."/>
            <person name="Jay Z.J."/>
            <person name="Klingelsmith K.B."/>
            <person name="Rusch D.B."/>
            <person name="Inskeep W.P."/>
        </authorList>
    </citation>
    <scope>NUCLEOTIDE SEQUENCE [LARGE SCALE GENOMIC DNA]</scope>
    <source>
        <strain evidence="4 6">MDKW</strain>
    </source>
</reference>
<dbReference type="AlphaFoldDB" id="A0A3R9RQ86"/>
<dbReference type="GO" id="GO:0016787">
    <property type="term" value="F:hydrolase activity"/>
    <property type="evidence" value="ECO:0007669"/>
    <property type="project" value="UniProtKB-KW"/>
</dbReference>
<reference evidence="5 7" key="2">
    <citation type="journal article" date="2019" name="Nat. Microbiol.">
        <title>Wide diversity of methane and short-chain alkane metabolisms in uncultured archaea.</title>
        <authorList>
            <person name="Borrel G."/>
            <person name="Adam P.S."/>
            <person name="McKay L.J."/>
            <person name="Chen L.X."/>
            <person name="Sierra-Garcia I.N."/>
            <person name="Sieber C.M."/>
            <person name="Letourneur Q."/>
            <person name="Ghozlane A."/>
            <person name="Andersen G.L."/>
            <person name="Li W.J."/>
            <person name="Hallam S.J."/>
            <person name="Muyzer G."/>
            <person name="de Oliveira V.M."/>
            <person name="Inskeep W.P."/>
            <person name="Banfield J.F."/>
            <person name="Gribaldo S."/>
        </authorList>
    </citation>
    <scope>NUCLEOTIDE SEQUENCE [LARGE SCALE GENOMIC DNA]</scope>
    <source>
        <strain evidence="5">NM4</strain>
    </source>
</reference>
<comment type="caution">
    <text evidence="4">The sequence shown here is derived from an EMBL/GenBank/DDBJ whole genome shotgun (WGS) entry which is preliminary data.</text>
</comment>
<dbReference type="EMBL" id="RXII01000046">
    <property type="protein sequence ID" value="RZN62468.1"/>
    <property type="molecule type" value="Genomic_DNA"/>
</dbReference>
<dbReference type="CDD" id="cd16295">
    <property type="entry name" value="TTHA0252-CPSF-like_MBL-fold"/>
    <property type="match status" value="1"/>
</dbReference>
<dbReference type="SMART" id="SM01027">
    <property type="entry name" value="Beta-Casp"/>
    <property type="match status" value="1"/>
</dbReference>
<name>A0A3R9RQ86_9CREN</name>
<dbReference type="PANTHER" id="PTHR11203">
    <property type="entry name" value="CLEAVAGE AND POLYADENYLATION SPECIFICITY FACTOR FAMILY MEMBER"/>
    <property type="match status" value="1"/>
</dbReference>
<dbReference type="SUPFAM" id="SSF56281">
    <property type="entry name" value="Metallo-hydrolase/oxidoreductase"/>
    <property type="match status" value="1"/>
</dbReference>
<evidence type="ECO:0000259" key="3">
    <source>
        <dbReference type="SMART" id="SM01027"/>
    </source>
</evidence>
<evidence type="ECO:0000313" key="7">
    <source>
        <dbReference type="Proteomes" id="UP000316217"/>
    </source>
</evidence>
<keyword evidence="1 4" id="KW-0378">Hydrolase</keyword>
<protein>
    <submittedName>
        <fullName evidence="4">MBL fold metallo-hydrolase</fullName>
    </submittedName>
</protein>
<evidence type="ECO:0000313" key="6">
    <source>
        <dbReference type="Proteomes" id="UP000277582"/>
    </source>
</evidence>
<evidence type="ECO:0000313" key="5">
    <source>
        <dbReference type="EMBL" id="RZN62468.1"/>
    </source>
</evidence>
<sequence>MPKVSIRVLGSNLEVGRSAILVEIGGKRILMDYGMKLVPKKEPMYPEEVKDVDAVLLTHAHVDHSGSIPLLFNGKEVPIYGIDITRDFTELLLFDSLRVAKKRGYQLKYGAEQIKRALSVYRSVEYGIPFRIGDVRITAYNAGHIPGSAMFRLEYNGFSLLYTGDFNLKKTRLMPPADTNFPKVDVLITESTYAFREHPPRAGQEILLKELVKNVMSKGGMPIIAGFAIGRLAEVAMALRATGIKEQIFLDGMAREGMRITQQYPDRVRDFKELSRISDTITFVGGWRMRKKLIKRPSIVLTTSGMLEGGPVRYYLGEKAEDEKSAVVLTGYQIEGTDGRRLLEEGKINLEGSDLDVSMKVSQLNFSAHASRSDIFELIKIASPDVVIPVHGEDTEKFSEEIRKMGISSFALRDPYEEVML</sequence>
<dbReference type="PANTHER" id="PTHR11203:SF52">
    <property type="entry name" value="MRNA 3-END PROCESSING FACTOR"/>
    <property type="match status" value="1"/>
</dbReference>
<dbReference type="SMART" id="SM00849">
    <property type="entry name" value="Lactamase_B"/>
    <property type="match status" value="1"/>
</dbReference>
<dbReference type="Proteomes" id="UP000316217">
    <property type="component" value="Unassembled WGS sequence"/>
</dbReference>
<dbReference type="InterPro" id="IPR011108">
    <property type="entry name" value="RMMBL"/>
</dbReference>
<feature type="domain" description="Beta-Casp" evidence="3">
    <location>
        <begin position="234"/>
        <end position="342"/>
    </location>
</feature>
<evidence type="ECO:0000256" key="1">
    <source>
        <dbReference type="ARBA" id="ARBA00022801"/>
    </source>
</evidence>
<dbReference type="Pfam" id="PF07521">
    <property type="entry name" value="RMMBL"/>
    <property type="match status" value="1"/>
</dbReference>